<protein>
    <submittedName>
        <fullName evidence="1">Uncharacterized protein</fullName>
    </submittedName>
</protein>
<evidence type="ECO:0000313" key="2">
    <source>
        <dbReference type="Proteomes" id="UP000230211"/>
    </source>
</evidence>
<accession>A0A291LDF6</accession>
<proteinExistence type="predicted"/>
<dbReference type="EMBL" id="MF498773">
    <property type="protein sequence ID" value="ATI17381.1"/>
    <property type="molecule type" value="Genomic_DNA"/>
</dbReference>
<reference evidence="1 2" key="1">
    <citation type="submission" date="2017-07" db="EMBL/GenBank/DDBJ databases">
        <title>In vitro design and evaluation of phage cocktails against multidrug-resistant Aeromonas salmonicida.</title>
        <authorList>
            <person name="Chen L."/>
            <person name="Yuan S."/>
            <person name="Ma Y."/>
        </authorList>
    </citation>
    <scope>NUCLEOTIDE SEQUENCE [LARGE SCALE GENOMIC DNA]</scope>
</reference>
<evidence type="ECO:0000313" key="1">
    <source>
        <dbReference type="EMBL" id="ATI17381.1"/>
    </source>
</evidence>
<sequence length="129" mass="14462">MKVKLGAYNLNEKSSLVNTNGVKFILNEQVIDEFSKKLPILINFGQKCFNIDNVRDTPDPVGILNSIETYKKDNIIIVTGDIEITNDKVYDVHGCLPSFCVRSLANGDGDTYKVIEIVAWDMEIYEGLS</sequence>
<organism evidence="1 2">
    <name type="scientific">Aeromonas phage AS-szw</name>
    <dbReference type="NCBI Taxonomy" id="2026114"/>
    <lineage>
        <taxon>Viruses</taxon>
        <taxon>Duplodnaviria</taxon>
        <taxon>Heunggongvirae</taxon>
        <taxon>Uroviricota</taxon>
        <taxon>Caudoviricetes</taxon>
        <taxon>Pantevenvirales</taxon>
        <taxon>Straboviridae</taxon>
        <taxon>Emmerichvirinae</taxon>
        <taxon>Ceceduovirus</taxon>
        <taxon>Ceceduovirus aszj</taxon>
    </lineage>
</organism>
<dbReference type="Proteomes" id="UP000230211">
    <property type="component" value="Segment"/>
</dbReference>
<name>A0A291LDF6_9CAUD</name>